<feature type="region of interest" description="Disordered" evidence="1">
    <location>
        <begin position="582"/>
        <end position="646"/>
    </location>
</feature>
<protein>
    <submittedName>
        <fullName evidence="3">Retrovirus-related Pol polyprotein from transposon RE2</fullName>
    </submittedName>
</protein>
<evidence type="ECO:0000313" key="3">
    <source>
        <dbReference type="EMBL" id="RZB76094.1"/>
    </source>
</evidence>
<proteinExistence type="predicted"/>
<keyword evidence="4" id="KW-1185">Reference proteome</keyword>
<dbReference type="Proteomes" id="UP000289340">
    <property type="component" value="Chromosome 12"/>
</dbReference>
<comment type="caution">
    <text evidence="3">The sequence shown here is derived from an EMBL/GenBank/DDBJ whole genome shotgun (WGS) entry which is preliminary data.</text>
</comment>
<name>A0A445HQZ9_GLYSO</name>
<feature type="compositionally biased region" description="Low complexity" evidence="1">
    <location>
        <begin position="606"/>
        <end position="620"/>
    </location>
</feature>
<feature type="domain" description="DUF4218" evidence="2">
    <location>
        <begin position="483"/>
        <end position="519"/>
    </location>
</feature>
<evidence type="ECO:0000313" key="4">
    <source>
        <dbReference type="Proteomes" id="UP000289340"/>
    </source>
</evidence>
<dbReference type="EMBL" id="QZWG01000012">
    <property type="protein sequence ID" value="RZB76094.1"/>
    <property type="molecule type" value="Genomic_DNA"/>
</dbReference>
<organism evidence="3 4">
    <name type="scientific">Glycine soja</name>
    <name type="common">Wild soybean</name>
    <dbReference type="NCBI Taxonomy" id="3848"/>
    <lineage>
        <taxon>Eukaryota</taxon>
        <taxon>Viridiplantae</taxon>
        <taxon>Streptophyta</taxon>
        <taxon>Embryophyta</taxon>
        <taxon>Tracheophyta</taxon>
        <taxon>Spermatophyta</taxon>
        <taxon>Magnoliopsida</taxon>
        <taxon>eudicotyledons</taxon>
        <taxon>Gunneridae</taxon>
        <taxon>Pentapetalae</taxon>
        <taxon>rosids</taxon>
        <taxon>fabids</taxon>
        <taxon>Fabales</taxon>
        <taxon>Fabaceae</taxon>
        <taxon>Papilionoideae</taxon>
        <taxon>50 kb inversion clade</taxon>
        <taxon>NPAAA clade</taxon>
        <taxon>indigoferoid/millettioid clade</taxon>
        <taxon>Phaseoleae</taxon>
        <taxon>Glycine</taxon>
        <taxon>Glycine subgen. Soja</taxon>
    </lineage>
</organism>
<dbReference type="CDD" id="cd09272">
    <property type="entry name" value="RNase_HI_RT_Ty1"/>
    <property type="match status" value="1"/>
</dbReference>
<accession>A0A445HQZ9</accession>
<dbReference type="InterPro" id="IPR025452">
    <property type="entry name" value="DUF4218"/>
</dbReference>
<dbReference type="Pfam" id="PF13960">
    <property type="entry name" value="DUF4218"/>
    <property type="match status" value="1"/>
</dbReference>
<evidence type="ECO:0000256" key="1">
    <source>
        <dbReference type="SAM" id="MobiDB-lite"/>
    </source>
</evidence>
<dbReference type="PANTHER" id="PTHR11439">
    <property type="entry name" value="GAG-POL-RELATED RETROTRANSPOSON"/>
    <property type="match status" value="1"/>
</dbReference>
<sequence>MHALKRILCYIQGTIDHGLHLYPSSTSTLVSYTDADWGGCPDMRLSTSGYCVFFGDNLISWSAKRQATLSRSSAEAEYRGVANVVSESCWLRNLLLELHCLIQKATLVYCDNVSAIYLAGNPVQHQRTKHIEMDIHFVCEKVARGQVRVLHVSSRYQIVDIFTKGLPLVLFEDFRDSLSVRRSPASTAGNMNYILLNPHWMYDRCYNGGRSSLKESFVEGVEEILEDRVVKVHLYKNGFKHNYWIWSNHGKEMSHVDLNDDNSYMDVSSSVEYVAQGEQFILMQEMVCDALRKSKTFEAPNSNNIEEPPNEDTQRFYNLLVEANEPLYEGALDSKLSISTRLLACKSNWNVPDQCLEFISKMLLDVTPIKDRLPKKNYDVKRYRAKTVGTSNRKPVPVKAVFYFPIIPRLQRMFASMQTASQMTWHYDNRRSSGMLRHPSDGEAWKHFDWGTHGRLACPYCMEDTKAFQLANGGKTSWFDCHSRLGGPVQYRWMYPFERFMGDSKQAVKNKAKVEGSILRNIRNKIAIETKRRPPMLSVFDQQSHPSGKDFIHWLTDEEKDSAHVHVLINCVEVKPYLEPSNVAPTPSPPPTEVRPSSSHLDACGLSPIPTSTPSLSPTIANMPTDEDVPNLAMEAPPPSPSMIVL</sequence>
<evidence type="ECO:0000259" key="2">
    <source>
        <dbReference type="Pfam" id="PF13960"/>
    </source>
</evidence>
<gene>
    <name evidence="3" type="ORF">D0Y65_034547</name>
</gene>
<reference evidence="3 4" key="1">
    <citation type="submission" date="2018-09" db="EMBL/GenBank/DDBJ databases">
        <title>A high-quality reference genome of wild soybean provides a powerful tool to mine soybean genomes.</title>
        <authorList>
            <person name="Xie M."/>
            <person name="Chung C.Y.L."/>
            <person name="Li M.-W."/>
            <person name="Wong F.-L."/>
            <person name="Chan T.-F."/>
            <person name="Lam H.-M."/>
        </authorList>
    </citation>
    <scope>NUCLEOTIDE SEQUENCE [LARGE SCALE GENOMIC DNA]</scope>
    <source>
        <strain evidence="4">cv. W05</strain>
        <tissue evidence="3">Hypocotyl of etiolated seedlings</tissue>
    </source>
</reference>
<dbReference type="InterPro" id="IPR043502">
    <property type="entry name" value="DNA/RNA_pol_sf"/>
</dbReference>
<dbReference type="SUPFAM" id="SSF56672">
    <property type="entry name" value="DNA/RNA polymerases"/>
    <property type="match status" value="1"/>
</dbReference>
<feature type="compositionally biased region" description="Pro residues" evidence="1">
    <location>
        <begin position="636"/>
        <end position="646"/>
    </location>
</feature>
<dbReference type="AlphaFoldDB" id="A0A445HQZ9"/>
<dbReference type="PANTHER" id="PTHR11439:SF524">
    <property type="entry name" value="RNA-DIRECTED DNA POLYMERASE, PROTEIN KINASE RLK-PELLE-DLSV FAMILY"/>
    <property type="match status" value="1"/>
</dbReference>